<dbReference type="Gene3D" id="3.90.810.10">
    <property type="entry name" value="CRIB domain"/>
    <property type="match status" value="1"/>
</dbReference>
<dbReference type="CDD" id="cd00132">
    <property type="entry name" value="CRIB"/>
    <property type="match status" value="1"/>
</dbReference>
<evidence type="ECO:0000256" key="3">
    <source>
        <dbReference type="ARBA" id="ARBA00005720"/>
    </source>
</evidence>
<keyword evidence="5" id="KW-0963">Cytoplasm</keyword>
<organism evidence="12">
    <name type="scientific">Xenopsylla cheopis</name>
    <name type="common">Oriental rat flea</name>
    <name type="synonym">Pulex cheopis</name>
    <dbReference type="NCBI Taxonomy" id="163159"/>
    <lineage>
        <taxon>Eukaryota</taxon>
        <taxon>Metazoa</taxon>
        <taxon>Ecdysozoa</taxon>
        <taxon>Arthropoda</taxon>
        <taxon>Hexapoda</taxon>
        <taxon>Insecta</taxon>
        <taxon>Pterygota</taxon>
        <taxon>Neoptera</taxon>
        <taxon>Endopterygota</taxon>
        <taxon>Siphonaptera</taxon>
        <taxon>Pulicidae</taxon>
        <taxon>Xenopsyllinae</taxon>
        <taxon>Xenopsylla</taxon>
    </lineage>
</organism>
<feature type="domain" description="CRIB" evidence="11">
    <location>
        <begin position="46"/>
        <end position="59"/>
    </location>
</feature>
<proteinExistence type="inferred from homology"/>
<evidence type="ECO:0000256" key="4">
    <source>
        <dbReference type="ARBA" id="ARBA00022475"/>
    </source>
</evidence>
<evidence type="ECO:0000256" key="7">
    <source>
        <dbReference type="ARBA" id="ARBA00023136"/>
    </source>
</evidence>
<dbReference type="EMBL" id="GIIL01007912">
    <property type="protein sequence ID" value="NOV51638.1"/>
    <property type="molecule type" value="Transcribed_RNA"/>
</dbReference>
<dbReference type="PANTHER" id="PTHR13502:SF6">
    <property type="entry name" value="CDC42 SMALL EFFECTOR PROTEIN HOMOLOG"/>
    <property type="match status" value="1"/>
</dbReference>
<protein>
    <submittedName>
        <fullName evidence="12">Putative cdc42 small effector protein diachasma alloeum</fullName>
    </submittedName>
</protein>
<reference evidence="12" key="1">
    <citation type="submission" date="2020-03" db="EMBL/GenBank/DDBJ databases">
        <title>Transcriptomic Profiling of the Digestive Tract of the Rat Flea, Xenopsylla cheopis, Following Blood Feeding and Infection with Yersinia pestis.</title>
        <authorList>
            <person name="Bland D.M."/>
            <person name="Martens C.A."/>
            <person name="Virtaneva K."/>
            <person name="Kanakabandi K."/>
            <person name="Long D."/>
            <person name="Rosenke R."/>
            <person name="Saturday G.A."/>
            <person name="Hoyt F.H."/>
            <person name="Bruno D.P."/>
            <person name="Ribeiro J.M.C."/>
            <person name="Hinnebusch J."/>
        </authorList>
    </citation>
    <scope>NUCLEOTIDE SEQUENCE</scope>
</reference>
<keyword evidence="6" id="KW-0133">Cell shape</keyword>
<evidence type="ECO:0000256" key="2">
    <source>
        <dbReference type="ARBA" id="ARBA00004245"/>
    </source>
</evidence>
<evidence type="ECO:0000256" key="9">
    <source>
        <dbReference type="ARBA" id="ARBA00023212"/>
    </source>
</evidence>
<dbReference type="InterPro" id="IPR036936">
    <property type="entry name" value="CRIB_dom_sf"/>
</dbReference>
<keyword evidence="8" id="KW-0564">Palmitate</keyword>
<dbReference type="GO" id="GO:0005856">
    <property type="term" value="C:cytoskeleton"/>
    <property type="evidence" value="ECO:0007669"/>
    <property type="project" value="UniProtKB-SubCell"/>
</dbReference>
<evidence type="ECO:0000256" key="1">
    <source>
        <dbReference type="ARBA" id="ARBA00004193"/>
    </source>
</evidence>
<keyword evidence="7" id="KW-0472">Membrane</keyword>
<evidence type="ECO:0000259" key="11">
    <source>
        <dbReference type="PROSITE" id="PS50108"/>
    </source>
</evidence>
<comment type="similarity">
    <text evidence="3">Belongs to the CDC42SE/SPEC family.</text>
</comment>
<dbReference type="PANTHER" id="PTHR13502">
    <property type="entry name" value="CDC42 SMALL EFFECTOR PROTEIN HOMOLOG"/>
    <property type="match status" value="1"/>
</dbReference>
<evidence type="ECO:0000256" key="6">
    <source>
        <dbReference type="ARBA" id="ARBA00022960"/>
    </source>
</evidence>
<dbReference type="InterPro" id="IPR000095">
    <property type="entry name" value="CRIB_dom"/>
</dbReference>
<keyword evidence="4" id="KW-1003">Cell membrane</keyword>
<comment type="subcellular location">
    <subcellularLocation>
        <location evidence="1">Cell membrane</location>
        <topology evidence="1">Lipid-anchor</topology>
    </subcellularLocation>
    <subcellularLocation>
        <location evidence="2">Cytoplasm</location>
        <location evidence="2">Cytoskeleton</location>
    </subcellularLocation>
</comment>
<keyword evidence="9" id="KW-0206">Cytoskeleton</keyword>
<evidence type="ECO:0000256" key="10">
    <source>
        <dbReference type="ARBA" id="ARBA00023288"/>
    </source>
</evidence>
<dbReference type="InterPro" id="IPR039056">
    <property type="entry name" value="SPEC"/>
</dbReference>
<evidence type="ECO:0000256" key="5">
    <source>
        <dbReference type="ARBA" id="ARBA00022490"/>
    </source>
</evidence>
<name>A0A6M2E2E4_XENCH</name>
<dbReference type="PROSITE" id="PS50108">
    <property type="entry name" value="CRIB"/>
    <property type="match status" value="1"/>
</dbReference>
<evidence type="ECO:0000256" key="8">
    <source>
        <dbReference type="ARBA" id="ARBA00023139"/>
    </source>
</evidence>
<keyword evidence="10" id="KW-0449">Lipoprotein</keyword>
<dbReference type="GO" id="GO:0005886">
    <property type="term" value="C:plasma membrane"/>
    <property type="evidence" value="ECO:0007669"/>
    <property type="project" value="UniProtKB-SubCell"/>
</dbReference>
<sequence length="93" mass="9698">MATTASGDLWLQWFTCCVNPAASSSPPAVARHKAAQHRRRIDRAAIGPPTNFQHTGHIGSGSELLNGAHLTAVQNQMQGKGGYGAAAFGLKAC</sequence>
<dbReference type="Pfam" id="PF00786">
    <property type="entry name" value="PBD"/>
    <property type="match status" value="1"/>
</dbReference>
<accession>A0A6M2E2E4</accession>
<evidence type="ECO:0000313" key="12">
    <source>
        <dbReference type="EMBL" id="NOV51638.1"/>
    </source>
</evidence>
<dbReference type="AlphaFoldDB" id="A0A6M2E2E4"/>
<dbReference type="GO" id="GO:0008360">
    <property type="term" value="P:regulation of cell shape"/>
    <property type="evidence" value="ECO:0007669"/>
    <property type="project" value="UniProtKB-KW"/>
</dbReference>
<dbReference type="GO" id="GO:0031267">
    <property type="term" value="F:small GTPase binding"/>
    <property type="evidence" value="ECO:0007669"/>
    <property type="project" value="InterPro"/>
</dbReference>
<dbReference type="GO" id="GO:0035023">
    <property type="term" value="P:regulation of Rho protein signal transduction"/>
    <property type="evidence" value="ECO:0007669"/>
    <property type="project" value="InterPro"/>
</dbReference>